<feature type="region of interest" description="Disordered" evidence="1">
    <location>
        <begin position="125"/>
        <end position="144"/>
    </location>
</feature>
<evidence type="ECO:0000313" key="3">
    <source>
        <dbReference type="WBParaSite" id="ACRNAN_scaffold2957.g32996.t1"/>
    </source>
</evidence>
<proteinExistence type="predicted"/>
<accession>A0A914DMY1</accession>
<name>A0A914DMY1_9BILA</name>
<evidence type="ECO:0000313" key="2">
    <source>
        <dbReference type="Proteomes" id="UP000887540"/>
    </source>
</evidence>
<reference evidence="3" key="1">
    <citation type="submission" date="2022-11" db="UniProtKB">
        <authorList>
            <consortium name="WormBaseParasite"/>
        </authorList>
    </citation>
    <scope>IDENTIFICATION</scope>
</reference>
<evidence type="ECO:0000256" key="1">
    <source>
        <dbReference type="SAM" id="MobiDB-lite"/>
    </source>
</evidence>
<keyword evidence="2" id="KW-1185">Reference proteome</keyword>
<dbReference type="WBParaSite" id="ACRNAN_scaffold2957.g32996.t1">
    <property type="protein sequence ID" value="ACRNAN_scaffold2957.g32996.t1"/>
    <property type="gene ID" value="ACRNAN_scaffold2957.g32996"/>
</dbReference>
<sequence>MRLQKIIDIYSYYNELGNKTCTNQDETKLKCLNDAKKIFGPILLGKACKEEVDDFMAFGVDQSFDNEITISDEDLTTLYDCPAETAKKSANDDCKDFVYQVIKKFGEIAMNIDLMEFEEGIEEGKKKAMQKENDRDGQNAERPNESSCAKCYALRNLVDEEFLNTCCLPDNEEFNQCFHRCVVMIRARNMGKWGNMNTQKECHDCIIQCEVDSGILSSDCALTFNSGAH</sequence>
<protein>
    <submittedName>
        <fullName evidence="3">Uncharacterized protein</fullName>
    </submittedName>
</protein>
<dbReference type="Proteomes" id="UP000887540">
    <property type="component" value="Unplaced"/>
</dbReference>
<dbReference type="AlphaFoldDB" id="A0A914DMY1"/>
<organism evidence="2 3">
    <name type="scientific">Acrobeloides nanus</name>
    <dbReference type="NCBI Taxonomy" id="290746"/>
    <lineage>
        <taxon>Eukaryota</taxon>
        <taxon>Metazoa</taxon>
        <taxon>Ecdysozoa</taxon>
        <taxon>Nematoda</taxon>
        <taxon>Chromadorea</taxon>
        <taxon>Rhabditida</taxon>
        <taxon>Tylenchina</taxon>
        <taxon>Cephalobomorpha</taxon>
        <taxon>Cephaloboidea</taxon>
        <taxon>Cephalobidae</taxon>
        <taxon>Acrobeloides</taxon>
    </lineage>
</organism>